<dbReference type="InterPro" id="IPR011979">
    <property type="entry name" value="Antitox_Xre"/>
</dbReference>
<reference evidence="3 4" key="1">
    <citation type="submission" date="2015-09" db="EMBL/GenBank/DDBJ databases">
        <authorList>
            <person name="Jackson K.R."/>
            <person name="Lunt B.L."/>
            <person name="Fisher J.N.B."/>
            <person name="Gardner A.V."/>
            <person name="Bailey M.E."/>
            <person name="Deus L.M."/>
            <person name="Earl A.S."/>
            <person name="Gibby P.D."/>
            <person name="Hartmann K.A."/>
            <person name="Liu J.E."/>
            <person name="Manci A.M."/>
            <person name="Nielsen D.A."/>
            <person name="Solomon M.B."/>
            <person name="Breakwell D.P."/>
            <person name="Burnett S.H."/>
            <person name="Grose J.H."/>
        </authorList>
    </citation>
    <scope>NUCLEOTIDE SEQUENCE [LARGE SCALE GENOMIC DNA]</scope>
    <source>
        <strain evidence="3 4">16</strain>
    </source>
</reference>
<dbReference type="Pfam" id="PF09722">
    <property type="entry name" value="Xre_MbcA_ParS_C"/>
    <property type="match status" value="1"/>
</dbReference>
<name>A0A0P6VM45_9HYPH</name>
<feature type="domain" description="Antitoxin Xre/MbcA/ParS-like toxin-binding" evidence="1">
    <location>
        <begin position="105"/>
        <end position="154"/>
    </location>
</feature>
<dbReference type="Pfam" id="PF20432">
    <property type="entry name" value="Xre-like-HTH"/>
    <property type="match status" value="1"/>
</dbReference>
<dbReference type="GO" id="GO:0003677">
    <property type="term" value="F:DNA binding"/>
    <property type="evidence" value="ECO:0007669"/>
    <property type="project" value="InterPro"/>
</dbReference>
<dbReference type="InterPro" id="IPR024467">
    <property type="entry name" value="Xre/MbcA/ParS-like_toxin-bd"/>
</dbReference>
<sequence>MATASVSVRSDNLQRVSELLGGAEVLSKRVSTTLELHELILEGLPASALDHLVDQLRVLGRTESLEKAVGMSIRTHQRRRADLSKPLGREQSGRAWKFAEILTRATDIFGSQEEAEHWLERPALAFDGYRPLDLLSTLAGAEMVDDHLVRLEYGVYT</sequence>
<proteinExistence type="predicted"/>
<dbReference type="AlphaFoldDB" id="A0A0P6VM45"/>
<dbReference type="EMBL" id="LJYW01000001">
    <property type="protein sequence ID" value="KPL51227.1"/>
    <property type="molecule type" value="Genomic_DNA"/>
</dbReference>
<protein>
    <submittedName>
        <fullName evidence="3">Antitoxin</fullName>
    </submittedName>
</protein>
<organism evidence="3 4">
    <name type="scientific">Prosthecodimorpha hirschii</name>
    <dbReference type="NCBI Taxonomy" id="665126"/>
    <lineage>
        <taxon>Bacteria</taxon>
        <taxon>Pseudomonadati</taxon>
        <taxon>Pseudomonadota</taxon>
        <taxon>Alphaproteobacteria</taxon>
        <taxon>Hyphomicrobiales</taxon>
        <taxon>Ancalomicrobiaceae</taxon>
        <taxon>Prosthecodimorpha</taxon>
    </lineage>
</organism>
<dbReference type="RefSeq" id="WP_054357390.1">
    <property type="nucleotide sequence ID" value="NZ_JAPCYQ010000001.1"/>
</dbReference>
<evidence type="ECO:0000259" key="2">
    <source>
        <dbReference type="Pfam" id="PF20432"/>
    </source>
</evidence>
<dbReference type="InterPro" id="IPR046847">
    <property type="entry name" value="Xre-like_HTH"/>
</dbReference>
<evidence type="ECO:0000313" key="3">
    <source>
        <dbReference type="EMBL" id="KPL51227.1"/>
    </source>
</evidence>
<comment type="caution">
    <text evidence="3">The sequence shown here is derived from an EMBL/GenBank/DDBJ whole genome shotgun (WGS) entry which is preliminary data.</text>
</comment>
<reference evidence="3 4" key="2">
    <citation type="submission" date="2015-10" db="EMBL/GenBank/DDBJ databases">
        <title>Draft Genome Sequence of Prosthecomicrobium hirschii ATCC 27832.</title>
        <authorList>
            <person name="Daniel J."/>
            <person name="Givan S.A."/>
            <person name="Brun Y.V."/>
            <person name="Brown P.J."/>
        </authorList>
    </citation>
    <scope>NUCLEOTIDE SEQUENCE [LARGE SCALE GENOMIC DNA]</scope>
    <source>
        <strain evidence="3 4">16</strain>
    </source>
</reference>
<accession>A0A0P6VM45</accession>
<gene>
    <name evidence="3" type="ORF">ABB55_02505</name>
</gene>
<evidence type="ECO:0000313" key="4">
    <source>
        <dbReference type="Proteomes" id="UP000048984"/>
    </source>
</evidence>
<keyword evidence="4" id="KW-1185">Reference proteome</keyword>
<dbReference type="Proteomes" id="UP000048984">
    <property type="component" value="Unassembled WGS sequence"/>
</dbReference>
<feature type="domain" description="Antitoxin Xre-like helix-turn-helix" evidence="2">
    <location>
        <begin position="35"/>
        <end position="99"/>
    </location>
</feature>
<dbReference type="STRING" id="665126.ABB55_02505"/>
<evidence type="ECO:0000259" key="1">
    <source>
        <dbReference type="Pfam" id="PF09722"/>
    </source>
</evidence>
<dbReference type="NCBIfam" id="TIGR02293">
    <property type="entry name" value="TAS_TIGR02293"/>
    <property type="match status" value="1"/>
</dbReference>